<feature type="region of interest" description="Disordered" evidence="1">
    <location>
        <begin position="443"/>
        <end position="465"/>
    </location>
</feature>
<gene>
    <name evidence="2" type="ORF">F5878DRAFT_570660</name>
</gene>
<sequence>MIETPSPNPDRRYSFPPFPTVPEGVDLIPFEDFTEAGLKIQPDNYEGPEVDALNIPTVVIQKRHAGDCCKTNSRNAKHDSETQQGNNPDPSGATAFGSRPPIQRTWYSEWQELSMRRSGERYDLHENLADRIHHATRVFNTGRPWPKADKHIREQWDQFQIYMGILNIMPIWRLKSEESQDEDEVEDDFADDEKSFQGPNSSEAAEEPNQSAIRQVGMTSARPSNVSKKKPRPRPPYEYYKGPAEVESKEDIDKLIQQSKERKADRLIDFLNDPKQCVQVYLSSYMMKQGFHYMERNLTLLPRLLRFYINFLIKEEIVNVEHESEILSSLKSALDVLDIAELELPLASQINKRIPWNDLFSGGCEELFEVKRQERELSLGWAGTNQHWNGISENNGSTAAATIASTSVSEDLKSLEKDAEFVPSASEDLDLLETPVETHSATTLSAAAPDAHDPDEGTSWNVNPLDAAGRNVWDTEIIDVQDSWNTVERNDPGNDPWGDGDGNIWELPPPPTLFPILGPTALPVTHTSGVVEWSMRRIRAIVHPTDASTSPLGIPSDGPSAEAVEAELSSRLSKVVMEPWLNWESPDPDYEDTSSPQIKGFSRGRVVVYEKGQGVLYENDSDIRSNAFAAFSQPPSRDKGETNILDGQVHAHDPLNHSITLLVEPESAKLMRVGMGLGGTWIQIARQTDLRSEQEAMDIGTKDENGESLKMSIDTKTSDAGTGKGYDGFGGSGERFWYLSNLLIVLPSYYAL</sequence>
<feature type="region of interest" description="Disordered" evidence="1">
    <location>
        <begin position="177"/>
        <end position="245"/>
    </location>
</feature>
<evidence type="ECO:0000313" key="3">
    <source>
        <dbReference type="Proteomes" id="UP001163846"/>
    </source>
</evidence>
<organism evidence="2 3">
    <name type="scientific">Lentinula raphanica</name>
    <dbReference type="NCBI Taxonomy" id="153919"/>
    <lineage>
        <taxon>Eukaryota</taxon>
        <taxon>Fungi</taxon>
        <taxon>Dikarya</taxon>
        <taxon>Basidiomycota</taxon>
        <taxon>Agaricomycotina</taxon>
        <taxon>Agaricomycetes</taxon>
        <taxon>Agaricomycetidae</taxon>
        <taxon>Agaricales</taxon>
        <taxon>Marasmiineae</taxon>
        <taxon>Omphalotaceae</taxon>
        <taxon>Lentinula</taxon>
    </lineage>
</organism>
<protein>
    <submittedName>
        <fullName evidence="2">Uncharacterized protein</fullName>
    </submittedName>
</protein>
<accession>A0AA38U534</accession>
<evidence type="ECO:0000256" key="1">
    <source>
        <dbReference type="SAM" id="MobiDB-lite"/>
    </source>
</evidence>
<feature type="region of interest" description="Disordered" evidence="1">
    <location>
        <begin position="70"/>
        <end position="100"/>
    </location>
</feature>
<feature type="compositionally biased region" description="Acidic residues" evidence="1">
    <location>
        <begin position="179"/>
        <end position="191"/>
    </location>
</feature>
<proteinExistence type="predicted"/>
<comment type="caution">
    <text evidence="2">The sequence shown here is derived from an EMBL/GenBank/DDBJ whole genome shotgun (WGS) entry which is preliminary data.</text>
</comment>
<evidence type="ECO:0000313" key="2">
    <source>
        <dbReference type="EMBL" id="KAJ3832514.1"/>
    </source>
</evidence>
<dbReference type="AlphaFoldDB" id="A0AA38U534"/>
<dbReference type="Proteomes" id="UP001163846">
    <property type="component" value="Unassembled WGS sequence"/>
</dbReference>
<name>A0AA38U534_9AGAR</name>
<keyword evidence="3" id="KW-1185">Reference proteome</keyword>
<reference evidence="2" key="1">
    <citation type="submission" date="2022-08" db="EMBL/GenBank/DDBJ databases">
        <authorList>
            <consortium name="DOE Joint Genome Institute"/>
            <person name="Min B."/>
            <person name="Riley R."/>
            <person name="Sierra-Patev S."/>
            <person name="Naranjo-Ortiz M."/>
            <person name="Looney B."/>
            <person name="Konkel Z."/>
            <person name="Slot J.C."/>
            <person name="Sakamoto Y."/>
            <person name="Steenwyk J.L."/>
            <person name="Rokas A."/>
            <person name="Carro J."/>
            <person name="Camarero S."/>
            <person name="Ferreira P."/>
            <person name="Molpeceres G."/>
            <person name="Ruiz-Duenas F.J."/>
            <person name="Serrano A."/>
            <person name="Henrissat B."/>
            <person name="Drula E."/>
            <person name="Hughes K.W."/>
            <person name="Mata J.L."/>
            <person name="Ishikawa N.K."/>
            <person name="Vargas-Isla R."/>
            <person name="Ushijima S."/>
            <person name="Smith C.A."/>
            <person name="Ahrendt S."/>
            <person name="Andreopoulos W."/>
            <person name="He G."/>
            <person name="Labutti K."/>
            <person name="Lipzen A."/>
            <person name="Ng V."/>
            <person name="Sandor L."/>
            <person name="Barry K."/>
            <person name="Martinez A.T."/>
            <person name="Xiao Y."/>
            <person name="Gibbons J.G."/>
            <person name="Terashima K."/>
            <person name="Hibbett D.S."/>
            <person name="Grigoriev I.V."/>
        </authorList>
    </citation>
    <scope>NUCLEOTIDE SEQUENCE</scope>
    <source>
        <strain evidence="2">TFB9207</strain>
    </source>
</reference>
<feature type="compositionally biased region" description="Polar residues" evidence="1">
    <location>
        <begin position="197"/>
        <end position="226"/>
    </location>
</feature>
<dbReference type="EMBL" id="MU806936">
    <property type="protein sequence ID" value="KAJ3832514.1"/>
    <property type="molecule type" value="Genomic_DNA"/>
</dbReference>